<sequence>MHKLLVLYPEPTDRAEFVSYYERTHLPLAKQLPGLRAWRYTTDIAPQADGSPAPYFALFEAEFDDVDAFRAAMSSPEGAAVGADVPNYATGGAIVLDYETTEGALP</sequence>
<feature type="domain" description="EthD" evidence="1">
    <location>
        <begin position="10"/>
        <end position="90"/>
    </location>
</feature>
<gene>
    <name evidence="2" type="ORF">ACFSW7_03840</name>
</gene>
<dbReference type="RefSeq" id="WP_019618054.1">
    <property type="nucleotide sequence ID" value="NZ_JBHUNE010000003.1"/>
</dbReference>
<dbReference type="PANTHER" id="PTHR40260">
    <property type="entry name" value="BLR8190 PROTEIN"/>
    <property type="match status" value="1"/>
</dbReference>
<dbReference type="PANTHER" id="PTHR40260:SF2">
    <property type="entry name" value="BLR8190 PROTEIN"/>
    <property type="match status" value="1"/>
</dbReference>
<name>A0ABW5UYU5_9MICO</name>
<dbReference type="SUPFAM" id="SSF54909">
    <property type="entry name" value="Dimeric alpha+beta barrel"/>
    <property type="match status" value="1"/>
</dbReference>
<protein>
    <submittedName>
        <fullName evidence="2">EthD family reductase</fullName>
    </submittedName>
</protein>
<dbReference type="Pfam" id="PF07110">
    <property type="entry name" value="EthD"/>
    <property type="match status" value="1"/>
</dbReference>
<dbReference type="Gene3D" id="3.30.70.100">
    <property type="match status" value="1"/>
</dbReference>
<proteinExistence type="predicted"/>
<organism evidence="2 3">
    <name type="scientific">Gulosibacter faecalis</name>
    <dbReference type="NCBI Taxonomy" id="272240"/>
    <lineage>
        <taxon>Bacteria</taxon>
        <taxon>Bacillati</taxon>
        <taxon>Actinomycetota</taxon>
        <taxon>Actinomycetes</taxon>
        <taxon>Micrococcales</taxon>
        <taxon>Microbacteriaceae</taxon>
        <taxon>Gulosibacter</taxon>
    </lineage>
</organism>
<dbReference type="NCBIfam" id="TIGR02118">
    <property type="entry name" value="EthD family reductase"/>
    <property type="match status" value="1"/>
</dbReference>
<comment type="caution">
    <text evidence="2">The sequence shown here is derived from an EMBL/GenBank/DDBJ whole genome shotgun (WGS) entry which is preliminary data.</text>
</comment>
<dbReference type="Proteomes" id="UP001597492">
    <property type="component" value="Unassembled WGS sequence"/>
</dbReference>
<evidence type="ECO:0000313" key="2">
    <source>
        <dbReference type="EMBL" id="MFD2757510.1"/>
    </source>
</evidence>
<accession>A0ABW5UYU5</accession>
<evidence type="ECO:0000313" key="3">
    <source>
        <dbReference type="Proteomes" id="UP001597492"/>
    </source>
</evidence>
<dbReference type="EMBL" id="JBHUNE010000003">
    <property type="protein sequence ID" value="MFD2757510.1"/>
    <property type="molecule type" value="Genomic_DNA"/>
</dbReference>
<reference evidence="3" key="1">
    <citation type="journal article" date="2019" name="Int. J. Syst. Evol. Microbiol.">
        <title>The Global Catalogue of Microorganisms (GCM) 10K type strain sequencing project: providing services to taxonomists for standard genome sequencing and annotation.</title>
        <authorList>
            <consortium name="The Broad Institute Genomics Platform"/>
            <consortium name="The Broad Institute Genome Sequencing Center for Infectious Disease"/>
            <person name="Wu L."/>
            <person name="Ma J."/>
        </authorList>
    </citation>
    <scope>NUCLEOTIDE SEQUENCE [LARGE SCALE GENOMIC DNA]</scope>
    <source>
        <strain evidence="3">TISTR 1514</strain>
    </source>
</reference>
<dbReference type="InterPro" id="IPR009799">
    <property type="entry name" value="EthD_dom"/>
</dbReference>
<keyword evidence="3" id="KW-1185">Reference proteome</keyword>
<dbReference type="InterPro" id="IPR011008">
    <property type="entry name" value="Dimeric_a/b-barrel"/>
</dbReference>
<evidence type="ECO:0000259" key="1">
    <source>
        <dbReference type="Pfam" id="PF07110"/>
    </source>
</evidence>